<evidence type="ECO:0000256" key="8">
    <source>
        <dbReference type="PIRNR" id="PIRNR009415"/>
    </source>
</evidence>
<feature type="domain" description="Transcription initiation factor IIA gamma subunit N-terminal" evidence="9">
    <location>
        <begin position="5"/>
        <end position="51"/>
    </location>
</feature>
<evidence type="ECO:0000256" key="5">
    <source>
        <dbReference type="ARBA" id="ARBA00023163"/>
    </source>
</evidence>
<evidence type="ECO:0000313" key="11">
    <source>
        <dbReference type="EMBL" id="RKP22743.1"/>
    </source>
</evidence>
<sequence length="109" mass="12448">MATQYYEHYRQSTLGNTLTEALDELIEAGHLTPQLAMRVLTQFDKSMADALSNSVRSRVAFKGHLHTYNFCDDVWTFTVEHPVFRFDHETVTTKKIKIVACNGRKPGEA</sequence>
<organism evidence="11 12">
    <name type="scientific">Syncephalis pseudoplumigaleata</name>
    <dbReference type="NCBI Taxonomy" id="1712513"/>
    <lineage>
        <taxon>Eukaryota</taxon>
        <taxon>Fungi</taxon>
        <taxon>Fungi incertae sedis</taxon>
        <taxon>Zoopagomycota</taxon>
        <taxon>Zoopagomycotina</taxon>
        <taxon>Zoopagomycetes</taxon>
        <taxon>Zoopagales</taxon>
        <taxon>Piptocephalidaceae</taxon>
        <taxon>Syncephalis</taxon>
    </lineage>
</organism>
<reference evidence="12" key="1">
    <citation type="journal article" date="2018" name="Nat. Microbiol.">
        <title>Leveraging single-cell genomics to expand the fungal tree of life.</title>
        <authorList>
            <person name="Ahrendt S.R."/>
            <person name="Quandt C.A."/>
            <person name="Ciobanu D."/>
            <person name="Clum A."/>
            <person name="Salamov A."/>
            <person name="Andreopoulos B."/>
            <person name="Cheng J.F."/>
            <person name="Woyke T."/>
            <person name="Pelin A."/>
            <person name="Henrissat B."/>
            <person name="Reynolds N.K."/>
            <person name="Benny G.L."/>
            <person name="Smith M.E."/>
            <person name="James T.Y."/>
            <person name="Grigoriev I.V."/>
        </authorList>
    </citation>
    <scope>NUCLEOTIDE SEQUENCE [LARGE SCALE GENOMIC DNA]</scope>
    <source>
        <strain evidence="12">Benny S71-1</strain>
    </source>
</reference>
<dbReference type="Pfam" id="PF02751">
    <property type="entry name" value="TFIIA_gamma_C"/>
    <property type="match status" value="1"/>
</dbReference>
<gene>
    <name evidence="11" type="ORF">SYNPS1DRAFT_25390</name>
</gene>
<dbReference type="Gene3D" id="2.30.18.10">
    <property type="entry name" value="Transcription factor IIA (TFIIA), beta-barrel domain"/>
    <property type="match status" value="1"/>
</dbReference>
<dbReference type="Gene3D" id="1.10.287.190">
    <property type="entry name" value="Transcription factor IIA gamma subunit, alpha-helical domain"/>
    <property type="match status" value="1"/>
</dbReference>
<comment type="function">
    <text evidence="7">TFIIA is a component of the transcription machinery of RNA polymerase II and plays an important role in transcriptional activation. TFIIA in a complex with TBP mediates transcriptional activity.</text>
</comment>
<comment type="similarity">
    <text evidence="2 8">Belongs to the TFIIA subunit 2 family.</text>
</comment>
<keyword evidence="11" id="KW-0648">Protein biosynthesis</keyword>
<evidence type="ECO:0000256" key="7">
    <source>
        <dbReference type="ARBA" id="ARBA00024733"/>
    </source>
</evidence>
<evidence type="ECO:0000256" key="1">
    <source>
        <dbReference type="ARBA" id="ARBA00004123"/>
    </source>
</evidence>
<dbReference type="PANTHER" id="PTHR10966">
    <property type="entry name" value="TRANSCRIPTION INITIATION FACTOR IIA SUBUNIT 2"/>
    <property type="match status" value="1"/>
</dbReference>
<dbReference type="Pfam" id="PF02268">
    <property type="entry name" value="TFIIA_gamma_N"/>
    <property type="match status" value="1"/>
</dbReference>
<dbReference type="InterPro" id="IPR003194">
    <property type="entry name" value="TFIIA_gsu"/>
</dbReference>
<dbReference type="CDD" id="cd10145">
    <property type="entry name" value="TFIIA_gamma_N"/>
    <property type="match status" value="1"/>
</dbReference>
<evidence type="ECO:0000313" key="12">
    <source>
        <dbReference type="Proteomes" id="UP000278143"/>
    </source>
</evidence>
<dbReference type="GO" id="GO:0005672">
    <property type="term" value="C:transcription factor TFIIA complex"/>
    <property type="evidence" value="ECO:0007669"/>
    <property type="project" value="InterPro"/>
</dbReference>
<dbReference type="Proteomes" id="UP000278143">
    <property type="component" value="Unassembled WGS sequence"/>
</dbReference>
<evidence type="ECO:0000256" key="3">
    <source>
        <dbReference type="ARBA" id="ARBA00019928"/>
    </source>
</evidence>
<keyword evidence="5 8" id="KW-0804">Transcription</keyword>
<feature type="domain" description="Transcription initiation factor IIA gamma subunit C-terminal" evidence="10">
    <location>
        <begin position="62"/>
        <end position="103"/>
    </location>
</feature>
<dbReference type="SUPFAM" id="SSF50784">
    <property type="entry name" value="Transcription factor IIA (TFIIA), beta-barrel domain"/>
    <property type="match status" value="1"/>
</dbReference>
<dbReference type="EMBL" id="KZ991723">
    <property type="protein sequence ID" value="RKP22743.1"/>
    <property type="molecule type" value="Genomic_DNA"/>
</dbReference>
<accession>A0A4P9YS50</accession>
<evidence type="ECO:0000256" key="6">
    <source>
        <dbReference type="ARBA" id="ARBA00023242"/>
    </source>
</evidence>
<comment type="subcellular location">
    <subcellularLocation>
        <location evidence="1 8">Nucleus</location>
    </subcellularLocation>
</comment>
<evidence type="ECO:0000256" key="4">
    <source>
        <dbReference type="ARBA" id="ARBA00023015"/>
    </source>
</evidence>
<dbReference type="InterPro" id="IPR009088">
    <property type="entry name" value="TFIIA_b-brl"/>
</dbReference>
<proteinExistence type="inferred from homology"/>
<dbReference type="GO" id="GO:0003743">
    <property type="term" value="F:translation initiation factor activity"/>
    <property type="evidence" value="ECO:0007669"/>
    <property type="project" value="UniProtKB-KW"/>
</dbReference>
<dbReference type="FunFam" id="1.10.287.190:FF:000001">
    <property type="entry name" value="Transcription initiation factor IIA subunit 2"/>
    <property type="match status" value="1"/>
</dbReference>
<evidence type="ECO:0000259" key="9">
    <source>
        <dbReference type="Pfam" id="PF02268"/>
    </source>
</evidence>
<dbReference type="PIRSF" id="PIRSF009415">
    <property type="entry name" value="Hum_TFIIA_gamma"/>
    <property type="match status" value="1"/>
</dbReference>
<keyword evidence="6 8" id="KW-0539">Nucleus</keyword>
<name>A0A4P9YS50_9FUNG</name>
<keyword evidence="4 8" id="KW-0805">Transcription regulation</keyword>
<protein>
    <recommendedName>
        <fullName evidence="3 8">Transcription initiation factor IIA subunit 2</fullName>
    </recommendedName>
</protein>
<evidence type="ECO:0000256" key="2">
    <source>
        <dbReference type="ARBA" id="ARBA00007675"/>
    </source>
</evidence>
<evidence type="ECO:0000259" key="10">
    <source>
        <dbReference type="Pfam" id="PF02751"/>
    </source>
</evidence>
<dbReference type="SUPFAM" id="SSF47396">
    <property type="entry name" value="Transcription factor IIA (TFIIA), alpha-helical domain"/>
    <property type="match status" value="1"/>
</dbReference>
<dbReference type="InterPro" id="IPR015871">
    <property type="entry name" value="TFIIA_gsu_C"/>
</dbReference>
<dbReference type="CDD" id="cd10014">
    <property type="entry name" value="TFIIA_gamma_C"/>
    <property type="match status" value="1"/>
</dbReference>
<keyword evidence="12" id="KW-1185">Reference proteome</keyword>
<dbReference type="InterPro" id="IPR009083">
    <property type="entry name" value="TFIIA_a-hlx"/>
</dbReference>
<dbReference type="OrthoDB" id="586585at2759"/>
<dbReference type="AlphaFoldDB" id="A0A4P9YS50"/>
<dbReference type="GO" id="GO:0006367">
    <property type="term" value="P:transcription initiation at RNA polymerase II promoter"/>
    <property type="evidence" value="ECO:0007669"/>
    <property type="project" value="InterPro"/>
</dbReference>
<keyword evidence="11" id="KW-0396">Initiation factor</keyword>
<dbReference type="InterPro" id="IPR015872">
    <property type="entry name" value="TFIIA_gsu_N"/>
</dbReference>